<comment type="caution">
    <text evidence="1">The sequence shown here is derived from an EMBL/GenBank/DDBJ whole genome shotgun (WGS) entry which is preliminary data.</text>
</comment>
<keyword evidence="2" id="KW-1185">Reference proteome</keyword>
<accession>A0AAV7WKH1</accession>
<evidence type="ECO:0000313" key="1">
    <source>
        <dbReference type="EMBL" id="KAJ1213151.1"/>
    </source>
</evidence>
<protein>
    <submittedName>
        <fullName evidence="1">Uncharacterized protein</fullName>
    </submittedName>
</protein>
<dbReference type="AlphaFoldDB" id="A0AAV7WKH1"/>
<sequence length="155" mass="16807">MGLGDIRSEHERLGLHVPSEVTEKIWKGAYVDIFDLLVDKSDKEVVKLQLTLLSELHSGGGRRTAAAQTSRTVGHHLYYSGPGEVELKGIALQGPACITCAHPATAAQPPKPAPQLQLSWLRMDQEHTPAACGCHFQKCSTPWPLDHIKLDQGGG</sequence>
<organism evidence="1 2">
    <name type="scientific">Pleurodeles waltl</name>
    <name type="common">Iberian ribbed newt</name>
    <dbReference type="NCBI Taxonomy" id="8319"/>
    <lineage>
        <taxon>Eukaryota</taxon>
        <taxon>Metazoa</taxon>
        <taxon>Chordata</taxon>
        <taxon>Craniata</taxon>
        <taxon>Vertebrata</taxon>
        <taxon>Euteleostomi</taxon>
        <taxon>Amphibia</taxon>
        <taxon>Batrachia</taxon>
        <taxon>Caudata</taxon>
        <taxon>Salamandroidea</taxon>
        <taxon>Salamandridae</taxon>
        <taxon>Pleurodelinae</taxon>
        <taxon>Pleurodeles</taxon>
    </lineage>
</organism>
<name>A0AAV7WKH1_PLEWA</name>
<dbReference type="EMBL" id="JANPWB010000001">
    <property type="protein sequence ID" value="KAJ1213151.1"/>
    <property type="molecule type" value="Genomic_DNA"/>
</dbReference>
<evidence type="ECO:0000313" key="2">
    <source>
        <dbReference type="Proteomes" id="UP001066276"/>
    </source>
</evidence>
<dbReference type="Proteomes" id="UP001066276">
    <property type="component" value="Chromosome 1_1"/>
</dbReference>
<reference evidence="1" key="1">
    <citation type="journal article" date="2022" name="bioRxiv">
        <title>Sequencing and chromosome-scale assembly of the giantPleurodeles waltlgenome.</title>
        <authorList>
            <person name="Brown T."/>
            <person name="Elewa A."/>
            <person name="Iarovenko S."/>
            <person name="Subramanian E."/>
            <person name="Araus A.J."/>
            <person name="Petzold A."/>
            <person name="Susuki M."/>
            <person name="Suzuki K.-i.T."/>
            <person name="Hayashi T."/>
            <person name="Toyoda A."/>
            <person name="Oliveira C."/>
            <person name="Osipova E."/>
            <person name="Leigh N.D."/>
            <person name="Simon A."/>
            <person name="Yun M.H."/>
        </authorList>
    </citation>
    <scope>NUCLEOTIDE SEQUENCE</scope>
    <source>
        <strain evidence="1">20211129_DDA</strain>
        <tissue evidence="1">Liver</tissue>
    </source>
</reference>
<gene>
    <name evidence="1" type="ORF">NDU88_000790</name>
</gene>
<proteinExistence type="predicted"/>